<proteinExistence type="predicted"/>
<dbReference type="EMBL" id="QGGQ01000012">
    <property type="protein sequence ID" value="PWK21345.1"/>
    <property type="molecule type" value="Genomic_DNA"/>
</dbReference>
<evidence type="ECO:0000313" key="2">
    <source>
        <dbReference type="Proteomes" id="UP000245667"/>
    </source>
</evidence>
<name>A0A316DTP7_9FLAO</name>
<dbReference type="Proteomes" id="UP000245667">
    <property type="component" value="Unassembled WGS sequence"/>
</dbReference>
<comment type="caution">
    <text evidence="1">The sequence shown here is derived from an EMBL/GenBank/DDBJ whole genome shotgun (WGS) entry which is preliminary data.</text>
</comment>
<dbReference type="AlphaFoldDB" id="A0A316DTP7"/>
<sequence length="113" mass="12877">MNLIKHKKSMSLMAMLLVVFLCVPSIIKISHALNGHKSTKCFQVGKLHMHEVELDCVFHDFNLSPLCSTPIVFIPAPLVIDTPSKITYHYTFLSKYQKLHFALRAPPHNFVAF</sequence>
<organism evidence="1 2">
    <name type="scientific">Maribacter polysiphoniae</name>
    <dbReference type="NCBI Taxonomy" id="429344"/>
    <lineage>
        <taxon>Bacteria</taxon>
        <taxon>Pseudomonadati</taxon>
        <taxon>Bacteroidota</taxon>
        <taxon>Flavobacteriia</taxon>
        <taxon>Flavobacteriales</taxon>
        <taxon>Flavobacteriaceae</taxon>
        <taxon>Maribacter</taxon>
    </lineage>
</organism>
<reference evidence="1 2" key="1">
    <citation type="submission" date="2018-05" db="EMBL/GenBank/DDBJ databases">
        <title>Genomic Encyclopedia of Archaeal and Bacterial Type Strains, Phase II (KMG-II): from individual species to whole genera.</title>
        <authorList>
            <person name="Goeker M."/>
        </authorList>
    </citation>
    <scope>NUCLEOTIDE SEQUENCE [LARGE SCALE GENOMIC DNA]</scope>
    <source>
        <strain evidence="1 2">DSM 23514</strain>
    </source>
</reference>
<evidence type="ECO:0000313" key="1">
    <source>
        <dbReference type="EMBL" id="PWK21345.1"/>
    </source>
</evidence>
<protein>
    <submittedName>
        <fullName evidence="1">Uncharacterized protein</fullName>
    </submittedName>
</protein>
<gene>
    <name evidence="1" type="ORF">LX92_03849</name>
</gene>
<accession>A0A316DTP7</accession>